<name>A0A7X1MB03_9ACTN</name>
<evidence type="ECO:0000313" key="3">
    <source>
        <dbReference type="Proteomes" id="UP000584670"/>
    </source>
</evidence>
<evidence type="ECO:0000313" key="2">
    <source>
        <dbReference type="EMBL" id="MBC2904702.1"/>
    </source>
</evidence>
<gene>
    <name evidence="2" type="ORF">H4N64_24515</name>
</gene>
<comment type="caution">
    <text evidence="2">The sequence shown here is derived from an EMBL/GenBank/DDBJ whole genome shotgun (WGS) entry which is preliminary data.</text>
</comment>
<dbReference type="Proteomes" id="UP000584670">
    <property type="component" value="Unassembled WGS sequence"/>
</dbReference>
<keyword evidence="3" id="KW-1185">Reference proteome</keyword>
<feature type="region of interest" description="Disordered" evidence="1">
    <location>
        <begin position="306"/>
        <end position="331"/>
    </location>
</feature>
<protein>
    <submittedName>
        <fullName evidence="2">Uncharacterized protein</fullName>
    </submittedName>
</protein>
<dbReference type="EMBL" id="JACMSF010000028">
    <property type="protein sequence ID" value="MBC2904702.1"/>
    <property type="molecule type" value="Genomic_DNA"/>
</dbReference>
<sequence>MGVRMRRPVDGEVHVHYGQIYVESDPDGFGMELGNSFAGQQAGLCGAAVPGALFLLTGLHTGNVGFTVEVHDQAPPVDPAWEDVVEASFRPVSDSSSLVQWAGEDSWELGLEEIDYRVRYCAKGMDAANEFDTRLDEEPQQDRYLLQFWPAASAPDHIVKQTSEIAAYWHDYARRQPPPPSPVERAEAERQARLAREQQEIERQRDYDRWEWGGQLPSEALRNVGGNVRGLVPFDPALVHALDAAGPDAQRAVAVLAARHACEAAGLADLDWIAAALAALSEGRPLPPPFDDWDRMWHALASDPRVPDKTVGRAVPPKRPPFQPSACDGSHTSMPKAVGRGVAIVESPAPQPSAGATSPRLAVTNGTPLESLAISQPHMALPALPAAAESNPLQAALDAVFAALVTYGENYPALLPHIWAACRTHP</sequence>
<proteinExistence type="predicted"/>
<dbReference type="AlphaFoldDB" id="A0A7X1MB03"/>
<organism evidence="2 3">
    <name type="scientific">Streptomyces cupreus</name>
    <dbReference type="NCBI Taxonomy" id="2759956"/>
    <lineage>
        <taxon>Bacteria</taxon>
        <taxon>Bacillati</taxon>
        <taxon>Actinomycetota</taxon>
        <taxon>Actinomycetes</taxon>
        <taxon>Kitasatosporales</taxon>
        <taxon>Streptomycetaceae</taxon>
        <taxon>Streptomyces</taxon>
    </lineage>
</organism>
<accession>A0A7X1MB03</accession>
<reference evidence="2 3" key="1">
    <citation type="submission" date="2020-08" db="EMBL/GenBank/DDBJ databases">
        <title>Streptomyces sp. PSKA01 genome sequencing and assembly.</title>
        <authorList>
            <person name="Mandal S."/>
            <person name="Maiti P.K."/>
            <person name="Das P."/>
        </authorList>
    </citation>
    <scope>NUCLEOTIDE SEQUENCE [LARGE SCALE GENOMIC DNA]</scope>
    <source>
        <strain evidence="2 3">PSKA01</strain>
    </source>
</reference>
<evidence type="ECO:0000256" key="1">
    <source>
        <dbReference type="SAM" id="MobiDB-lite"/>
    </source>
</evidence>